<dbReference type="GO" id="GO:0016192">
    <property type="term" value="P:vesicle-mediated transport"/>
    <property type="evidence" value="ECO:0000318"/>
    <property type="project" value="GO_Central"/>
</dbReference>
<keyword evidence="2" id="KW-1185">Reference proteome</keyword>
<dbReference type="AlphaFoldDB" id="A0A061FW23"/>
<dbReference type="GO" id="GO:0005794">
    <property type="term" value="C:Golgi apparatus"/>
    <property type="evidence" value="ECO:0000318"/>
    <property type="project" value="GO_Central"/>
</dbReference>
<evidence type="ECO:0000313" key="1">
    <source>
        <dbReference type="EMBL" id="EOY21695.1"/>
    </source>
</evidence>
<proteinExistence type="predicted"/>
<evidence type="ECO:0000313" key="2">
    <source>
        <dbReference type="Proteomes" id="UP000026915"/>
    </source>
</evidence>
<protein>
    <submittedName>
        <fullName evidence="1">Uncharacterized protein</fullName>
    </submittedName>
</protein>
<dbReference type="InParanoid" id="A0A061FW23"/>
<organism evidence="1 2">
    <name type="scientific">Theobroma cacao</name>
    <name type="common">Cacao</name>
    <name type="synonym">Cocoa</name>
    <dbReference type="NCBI Taxonomy" id="3641"/>
    <lineage>
        <taxon>Eukaryota</taxon>
        <taxon>Viridiplantae</taxon>
        <taxon>Streptophyta</taxon>
        <taxon>Embryophyta</taxon>
        <taxon>Tracheophyta</taxon>
        <taxon>Spermatophyta</taxon>
        <taxon>Magnoliopsida</taxon>
        <taxon>eudicotyledons</taxon>
        <taxon>Gunneridae</taxon>
        <taxon>Pentapetalae</taxon>
        <taxon>rosids</taxon>
        <taxon>malvids</taxon>
        <taxon>Malvales</taxon>
        <taxon>Malvaceae</taxon>
        <taxon>Byttnerioideae</taxon>
        <taxon>Theobroma</taxon>
    </lineage>
</organism>
<reference evidence="1 2" key="1">
    <citation type="journal article" date="2013" name="Genome Biol.">
        <title>The genome sequence of the most widely cultivated cacao type and its use to identify candidate genes regulating pod color.</title>
        <authorList>
            <person name="Motamayor J.C."/>
            <person name="Mockaitis K."/>
            <person name="Schmutz J."/>
            <person name="Haiminen N."/>
            <person name="Iii D.L."/>
            <person name="Cornejo O."/>
            <person name="Findley S.D."/>
            <person name="Zheng P."/>
            <person name="Utro F."/>
            <person name="Royaert S."/>
            <person name="Saski C."/>
            <person name="Jenkins J."/>
            <person name="Podicheti R."/>
            <person name="Zhao M."/>
            <person name="Scheffler B.E."/>
            <person name="Stack J.C."/>
            <person name="Feltus F.A."/>
            <person name="Mustiga G.M."/>
            <person name="Amores F."/>
            <person name="Phillips W."/>
            <person name="Marelli J.P."/>
            <person name="May G.D."/>
            <person name="Shapiro H."/>
            <person name="Ma J."/>
            <person name="Bustamante C.D."/>
            <person name="Schnell R.J."/>
            <person name="Main D."/>
            <person name="Gilbert D."/>
            <person name="Parida L."/>
            <person name="Kuhn D.N."/>
        </authorList>
    </citation>
    <scope>NUCLEOTIDE SEQUENCE [LARGE SCALE GENOMIC DNA]</scope>
    <source>
        <strain evidence="2">cv. Matina 1-6</strain>
    </source>
</reference>
<dbReference type="Proteomes" id="UP000026915">
    <property type="component" value="Chromosome 3"/>
</dbReference>
<gene>
    <name evidence="1" type="ORF">TCM_013791</name>
</gene>
<dbReference type="Gramene" id="EOY21695">
    <property type="protein sequence ID" value="EOY21695"/>
    <property type="gene ID" value="TCM_013791"/>
</dbReference>
<sequence>MSSTLMLSVSTIEPNAKSKPFIITPNLRSILARLLGPTCQVLSHRHPWTELVDHTAFAKPAPFSNATSQVCSQNFHLLPTHLPHHTRGCADILTHLPSFITPNPVVITFGMPFLLHAVSFGSTGGRMRPNVLRQKNVANIGGINNSSDILDEQMDLFLNEQELSDFGLFSYIHGAYRRLLERAESGGVLCSNAAEDWLGGFAMRLDHCTADRVELWGGFLRSEASMGLVF</sequence>
<accession>A0A061FW23</accession>
<name>A0A061FW23_THECC</name>
<dbReference type="HOGENOM" id="CLU_1206619_0_0_1"/>
<dbReference type="EMBL" id="CM001881">
    <property type="protein sequence ID" value="EOY21695.1"/>
    <property type="molecule type" value="Genomic_DNA"/>
</dbReference>
<dbReference type="GO" id="GO:0005783">
    <property type="term" value="C:endoplasmic reticulum"/>
    <property type="evidence" value="ECO:0000318"/>
    <property type="project" value="GO_Central"/>
</dbReference>